<dbReference type="eggNOG" id="ENOG502SM5C">
    <property type="taxonomic scope" value="Eukaryota"/>
</dbReference>
<name>S8DSK7_FOMSC</name>
<organism evidence="2 3">
    <name type="scientific">Fomitopsis schrenkii</name>
    <name type="common">Brown rot fungus</name>
    <dbReference type="NCBI Taxonomy" id="2126942"/>
    <lineage>
        <taxon>Eukaryota</taxon>
        <taxon>Fungi</taxon>
        <taxon>Dikarya</taxon>
        <taxon>Basidiomycota</taxon>
        <taxon>Agaricomycotina</taxon>
        <taxon>Agaricomycetes</taxon>
        <taxon>Polyporales</taxon>
        <taxon>Fomitopsis</taxon>
    </lineage>
</organism>
<dbReference type="AlphaFoldDB" id="S8DSK7"/>
<dbReference type="InParanoid" id="S8DSK7"/>
<dbReference type="EMBL" id="KE504203">
    <property type="protein sequence ID" value="EPS95647.1"/>
    <property type="molecule type" value="Genomic_DNA"/>
</dbReference>
<evidence type="ECO:0000313" key="2">
    <source>
        <dbReference type="EMBL" id="EPS95647.1"/>
    </source>
</evidence>
<accession>S8DSK7</accession>
<protein>
    <submittedName>
        <fullName evidence="2">Uncharacterized protein</fullName>
    </submittedName>
</protein>
<keyword evidence="3" id="KW-1185">Reference proteome</keyword>
<evidence type="ECO:0000256" key="1">
    <source>
        <dbReference type="SAM" id="MobiDB-lite"/>
    </source>
</evidence>
<dbReference type="STRING" id="743788.S8DSK7"/>
<reference evidence="2 3" key="1">
    <citation type="journal article" date="2012" name="Science">
        <title>The Paleozoic origin of enzymatic lignin decomposition reconstructed from 31 fungal genomes.</title>
        <authorList>
            <person name="Floudas D."/>
            <person name="Binder M."/>
            <person name="Riley R."/>
            <person name="Barry K."/>
            <person name="Blanchette R.A."/>
            <person name="Henrissat B."/>
            <person name="Martinez A.T."/>
            <person name="Otillar R."/>
            <person name="Spatafora J.W."/>
            <person name="Yadav J.S."/>
            <person name="Aerts A."/>
            <person name="Benoit I."/>
            <person name="Boyd A."/>
            <person name="Carlson A."/>
            <person name="Copeland A."/>
            <person name="Coutinho P.M."/>
            <person name="de Vries R.P."/>
            <person name="Ferreira P."/>
            <person name="Findley K."/>
            <person name="Foster B."/>
            <person name="Gaskell J."/>
            <person name="Glotzer D."/>
            <person name="Gorecki P."/>
            <person name="Heitman J."/>
            <person name="Hesse C."/>
            <person name="Hori C."/>
            <person name="Igarashi K."/>
            <person name="Jurgens J.A."/>
            <person name="Kallen N."/>
            <person name="Kersten P."/>
            <person name="Kohler A."/>
            <person name="Kuees U."/>
            <person name="Kumar T.K.A."/>
            <person name="Kuo A."/>
            <person name="LaButti K."/>
            <person name="Larrondo L.F."/>
            <person name="Lindquist E."/>
            <person name="Ling A."/>
            <person name="Lombard V."/>
            <person name="Lucas S."/>
            <person name="Lundell T."/>
            <person name="Martin R."/>
            <person name="McLaughlin D.J."/>
            <person name="Morgenstern I."/>
            <person name="Morin E."/>
            <person name="Murat C."/>
            <person name="Nagy L.G."/>
            <person name="Nolan M."/>
            <person name="Ohm R.A."/>
            <person name="Patyshakuliyeva A."/>
            <person name="Rokas A."/>
            <person name="Ruiz-Duenas F.J."/>
            <person name="Sabat G."/>
            <person name="Salamov A."/>
            <person name="Samejima M."/>
            <person name="Schmutz J."/>
            <person name="Slot J.C."/>
            <person name="St John F."/>
            <person name="Stenlid J."/>
            <person name="Sun H."/>
            <person name="Sun S."/>
            <person name="Syed K."/>
            <person name="Tsang A."/>
            <person name="Wiebenga A."/>
            <person name="Young D."/>
            <person name="Pisabarro A."/>
            <person name="Eastwood D.C."/>
            <person name="Martin F."/>
            <person name="Cullen D."/>
            <person name="Grigoriev I.V."/>
            <person name="Hibbett D.S."/>
        </authorList>
    </citation>
    <scope>NUCLEOTIDE SEQUENCE</scope>
    <source>
        <strain evidence="3">FP-58527</strain>
    </source>
</reference>
<dbReference type="OrthoDB" id="66095at2759"/>
<gene>
    <name evidence="2" type="ORF">FOMPIDRAFT_1062622</name>
</gene>
<dbReference type="Proteomes" id="UP000015241">
    <property type="component" value="Unassembled WGS sequence"/>
</dbReference>
<evidence type="ECO:0000313" key="3">
    <source>
        <dbReference type="Proteomes" id="UP000015241"/>
    </source>
</evidence>
<proteinExistence type="predicted"/>
<feature type="region of interest" description="Disordered" evidence="1">
    <location>
        <begin position="1"/>
        <end position="25"/>
    </location>
</feature>
<sequence>MRRRRMRSPRSPLPGDPPAASNNPELKPLTMLRAVARRYGSLQDVVETEHILHADLGFPLPLVWAILEDAECWIHAIVHRSKVIKIHGENFDVEEEEAALYCIARLPLGAKEYKPLRRIVFTIEAHDQGPRIPLWPATGSWTWFEADTGPGQRQLIVRNVPADKEWHTYRIQWDYSPHDKVPKDAALHEWMGSVTRGQQIGVFARAEHQGWVNVVRSVSVEVYCAYA</sequence>
<dbReference type="HOGENOM" id="CLU_1219712_0_0_1"/>